<dbReference type="Proteomes" id="UP000321058">
    <property type="component" value="Unassembled WGS sequence"/>
</dbReference>
<dbReference type="EC" id="1.-.-.-" evidence="7"/>
<keyword evidence="12" id="KW-1185">Reference proteome</keyword>
<sequence length="203" mass="21987">MDHAIAPPAAQRDERLRAVELLLSRQSANLLQEPAPEGAELDLILDAGLRAPDHGRLRPWRFVLIRGEQRQAWADRLAAAAMARDPENGPAMAEKSRAWVGRTPLIIAVGVEMKEGKIPEIEQVLSAGAAAMNMLNAIHLLGYGGMWVTGANSYDPQVNKALGFEAPSRLVGFLGVGTPRPMPADAPKIARPSRAQHTRDWTG</sequence>
<evidence type="ECO:0000256" key="1">
    <source>
        <dbReference type="ARBA" id="ARBA00007118"/>
    </source>
</evidence>
<feature type="region of interest" description="Disordered" evidence="9">
    <location>
        <begin position="182"/>
        <end position="203"/>
    </location>
</feature>
<dbReference type="OrthoDB" id="9804207at2"/>
<dbReference type="GO" id="GO:0016491">
    <property type="term" value="F:oxidoreductase activity"/>
    <property type="evidence" value="ECO:0007669"/>
    <property type="project" value="UniProtKB-UniRule"/>
</dbReference>
<feature type="binding site" description="in other chain" evidence="8">
    <location>
        <begin position="147"/>
        <end position="149"/>
    </location>
    <ligand>
        <name>FMN</name>
        <dbReference type="ChEBI" id="CHEBI:58210"/>
        <note>ligand shared between dimeric partners</note>
    </ligand>
</feature>
<keyword evidence="4 7" id="KW-0521">NADP</keyword>
<name>A0A512NHY7_9HYPH</name>
<dbReference type="AlphaFoldDB" id="A0A512NHY7"/>
<keyword evidence="2 7" id="KW-0285">Flavoprotein</keyword>
<feature type="binding site" description="in other chain" evidence="8">
    <location>
        <begin position="25"/>
        <end position="27"/>
    </location>
    <ligand>
        <name>FMN</name>
        <dbReference type="ChEBI" id="CHEBI:58210"/>
        <note>ligand shared between dimeric partners</note>
    </ligand>
</feature>
<dbReference type="InterPro" id="IPR029479">
    <property type="entry name" value="Nitroreductase"/>
</dbReference>
<comment type="similarity">
    <text evidence="1 7">Belongs to the nitroreductase family.</text>
</comment>
<dbReference type="InterPro" id="IPR026021">
    <property type="entry name" value="YdjA-like"/>
</dbReference>
<evidence type="ECO:0000256" key="4">
    <source>
        <dbReference type="ARBA" id="ARBA00022857"/>
    </source>
</evidence>
<protein>
    <recommendedName>
        <fullName evidence="7">Putative NAD(P)H nitroreductase</fullName>
        <ecNumber evidence="7">1.-.-.-</ecNumber>
    </recommendedName>
</protein>
<dbReference type="Gene3D" id="3.40.109.10">
    <property type="entry name" value="NADH Oxidase"/>
    <property type="match status" value="1"/>
</dbReference>
<keyword evidence="6 7" id="KW-0520">NAD</keyword>
<proteinExistence type="inferred from homology"/>
<dbReference type="PANTHER" id="PTHR43821:SF1">
    <property type="entry name" value="NAD(P)H NITROREDUCTASE YDJA-RELATED"/>
    <property type="match status" value="1"/>
</dbReference>
<keyword evidence="3 7" id="KW-0288">FMN</keyword>
<evidence type="ECO:0000256" key="3">
    <source>
        <dbReference type="ARBA" id="ARBA00022643"/>
    </source>
</evidence>
<comment type="cofactor">
    <cofactor evidence="8">
        <name>FMN</name>
        <dbReference type="ChEBI" id="CHEBI:58210"/>
    </cofactor>
    <text evidence="8">Binds 1 FMN per subunit.</text>
</comment>
<evidence type="ECO:0000256" key="7">
    <source>
        <dbReference type="PIRNR" id="PIRNR000232"/>
    </source>
</evidence>
<accession>A0A512NHY7</accession>
<keyword evidence="5 7" id="KW-0560">Oxidoreductase</keyword>
<feature type="binding site" evidence="8">
    <location>
        <position position="50"/>
    </location>
    <ligand>
        <name>FMN</name>
        <dbReference type="ChEBI" id="CHEBI:58210"/>
        <note>ligand shared between dimeric partners</note>
    </ligand>
</feature>
<comment type="caution">
    <text evidence="11">The sequence shown here is derived from an EMBL/GenBank/DDBJ whole genome shotgun (WGS) entry which is preliminary data.</text>
</comment>
<organism evidence="11 12">
    <name type="scientific">Reyranella soli</name>
    <dbReference type="NCBI Taxonomy" id="1230389"/>
    <lineage>
        <taxon>Bacteria</taxon>
        <taxon>Pseudomonadati</taxon>
        <taxon>Pseudomonadota</taxon>
        <taxon>Alphaproteobacteria</taxon>
        <taxon>Hyphomicrobiales</taxon>
        <taxon>Reyranellaceae</taxon>
        <taxon>Reyranella</taxon>
    </lineage>
</organism>
<evidence type="ECO:0000256" key="8">
    <source>
        <dbReference type="PIRSR" id="PIRSR000232-1"/>
    </source>
</evidence>
<evidence type="ECO:0000313" key="11">
    <source>
        <dbReference type="EMBL" id="GEP58573.1"/>
    </source>
</evidence>
<dbReference type="SUPFAM" id="SSF55469">
    <property type="entry name" value="FMN-dependent nitroreductase-like"/>
    <property type="match status" value="1"/>
</dbReference>
<evidence type="ECO:0000313" key="12">
    <source>
        <dbReference type="Proteomes" id="UP000321058"/>
    </source>
</evidence>
<gene>
    <name evidence="11" type="ORF">RSO01_57390</name>
</gene>
<feature type="domain" description="Nitroreductase" evidence="10">
    <location>
        <begin position="33"/>
        <end position="177"/>
    </location>
</feature>
<dbReference type="Pfam" id="PF00881">
    <property type="entry name" value="Nitroreductase"/>
    <property type="match status" value="1"/>
</dbReference>
<evidence type="ECO:0000256" key="5">
    <source>
        <dbReference type="ARBA" id="ARBA00023002"/>
    </source>
</evidence>
<evidence type="ECO:0000259" key="10">
    <source>
        <dbReference type="Pfam" id="PF00881"/>
    </source>
</evidence>
<dbReference type="PANTHER" id="PTHR43821">
    <property type="entry name" value="NAD(P)H NITROREDUCTASE YDJA-RELATED"/>
    <property type="match status" value="1"/>
</dbReference>
<evidence type="ECO:0000256" key="2">
    <source>
        <dbReference type="ARBA" id="ARBA00022630"/>
    </source>
</evidence>
<dbReference type="CDD" id="cd02135">
    <property type="entry name" value="YdjA-like"/>
    <property type="match status" value="1"/>
</dbReference>
<evidence type="ECO:0000256" key="9">
    <source>
        <dbReference type="SAM" id="MobiDB-lite"/>
    </source>
</evidence>
<evidence type="ECO:0000256" key="6">
    <source>
        <dbReference type="ARBA" id="ARBA00023027"/>
    </source>
</evidence>
<dbReference type="RefSeq" id="WP_147153943.1">
    <property type="nucleotide sequence ID" value="NZ_BKAJ01000105.1"/>
</dbReference>
<dbReference type="EMBL" id="BKAJ01000105">
    <property type="protein sequence ID" value="GEP58573.1"/>
    <property type="molecule type" value="Genomic_DNA"/>
</dbReference>
<dbReference type="PIRSF" id="PIRSF000232">
    <property type="entry name" value="YdjA"/>
    <property type="match status" value="1"/>
</dbReference>
<dbReference type="InterPro" id="IPR052530">
    <property type="entry name" value="NAD(P)H_nitroreductase"/>
</dbReference>
<reference evidence="11 12" key="1">
    <citation type="submission" date="2019-07" db="EMBL/GenBank/DDBJ databases">
        <title>Whole genome shotgun sequence of Reyranella soli NBRC 108950.</title>
        <authorList>
            <person name="Hosoyama A."/>
            <person name="Uohara A."/>
            <person name="Ohji S."/>
            <person name="Ichikawa N."/>
        </authorList>
    </citation>
    <scope>NUCLEOTIDE SEQUENCE [LARGE SCALE GENOMIC DNA]</scope>
    <source>
        <strain evidence="11 12">NBRC 108950</strain>
    </source>
</reference>
<feature type="binding site" evidence="8">
    <location>
        <position position="54"/>
    </location>
    <ligand>
        <name>FMN</name>
        <dbReference type="ChEBI" id="CHEBI:58210"/>
        <note>ligand shared between dimeric partners</note>
    </ligand>
</feature>
<dbReference type="InterPro" id="IPR000415">
    <property type="entry name" value="Nitroreductase-like"/>
</dbReference>